<name>A0A0G7ZLS1_9MOLU</name>
<dbReference type="Proteomes" id="UP000242141">
    <property type="component" value="Unassembled WGS sequence"/>
</dbReference>
<dbReference type="EMBL" id="CWGI01000001">
    <property type="protein sequence ID" value="CRX37100.1"/>
    <property type="molecule type" value="Genomic_DNA"/>
</dbReference>
<sequence length="751" mass="88896">MIKILIPNNNTNWSTSENLENSEQKNVISFPGKTNEESIAKRNEFINYYLLEDKIDFLNLENGYWVEKELIINDIFKSKIKLSINDYLLENDINKKRERMENLNNIIIYQNNLFKFYSISKIEILDNDNFTATINLDIYLTYPISTILNGETLIDRAHLRRNDVSKLQIREDFNIELSKVEEVDVQFKYANNYSNNSIIWIIGLKKLDENEKSVTKIGTLSLNFNFYLYPIIKFEDQNNTIEVKNSILINNIKVSDTLLDDTNSDEFISFYILESPLYPDAINIEKIDNDFVISLSSKNQNNFELNNGKLLIKFFDLNKEMGWSEGVGIHDFFEQSDSYLIAKQNKYEHKLYVYPFEYYKIETNNGINSIKYDPLQLLWNNQNHQDYLRFNFSLNPWTHSSSIYFENALNKFEVDATWNINQYCTISDNEYPKRTLSYGDILKDIKVEQYSEFLKNPPSNPKRERRYSRREERRKNKYINNLEKNSTSKINGDLFTSYLNGEKGFSWKLNKYSLNASEREYLFDYFYQYGYKLNQIENIQKYLNSRYWFNFLKIDKIFSLIDNNLAKKIKLKINDDFRNGITFWHYRTKKDWKGIKNYDLENLETEFIKINQLDEKMGTIKEFLSTYDPNKNDKYLGIWKKLHEYNPEFTEGMTTVQAIESLPNQIFNKEVLGHNHKLADRYVGSGNKSEGTNDNSTVLGYIDGYDSEGYIVRIGQSHNEKGILNPYSGKNSSQNYNLPAGIFTVKWVRVE</sequence>
<proteinExistence type="predicted"/>
<reference evidence="2" key="1">
    <citation type="submission" date="2015-05" db="EMBL/GenBank/DDBJ databases">
        <authorList>
            <person name="Collingro A."/>
        </authorList>
    </citation>
    <scope>NUCLEOTIDE SEQUENCE [LARGE SCALE GENOMIC DNA]</scope>
    <source>
        <strain evidence="2">Ps</strain>
    </source>
</reference>
<organism evidence="1 2">
    <name type="scientific">Candidatus Hepatoplasma crinochetorum</name>
    <dbReference type="NCBI Taxonomy" id="295596"/>
    <lineage>
        <taxon>Bacteria</taxon>
        <taxon>Bacillati</taxon>
        <taxon>Mycoplasmatota</taxon>
        <taxon>Mollicutes</taxon>
        <taxon>Candidatus Hepatoplasmataceae</taxon>
        <taxon>Candidatus Hepatoplasma</taxon>
    </lineage>
</organism>
<dbReference type="AlphaFoldDB" id="A0A0G7ZLS1"/>
<gene>
    <name evidence="1" type="ORF">HEPPS_03050</name>
</gene>
<evidence type="ECO:0000313" key="1">
    <source>
        <dbReference type="EMBL" id="CRX37100.1"/>
    </source>
</evidence>
<protein>
    <submittedName>
        <fullName evidence="1">Uncharacterized protein</fullName>
    </submittedName>
</protein>
<keyword evidence="2" id="KW-1185">Reference proteome</keyword>
<evidence type="ECO:0000313" key="2">
    <source>
        <dbReference type="Proteomes" id="UP000242141"/>
    </source>
</evidence>
<accession>A0A0G7ZLS1</accession>